<dbReference type="EMBL" id="KL197760">
    <property type="protein sequence ID" value="KDQ50462.1"/>
    <property type="molecule type" value="Genomic_DNA"/>
</dbReference>
<reference evidence="2" key="1">
    <citation type="journal article" date="2014" name="Proc. Natl. Acad. Sci. U.S.A.">
        <title>Extensive sampling of basidiomycete genomes demonstrates inadequacy of the white-rot/brown-rot paradigm for wood decay fungi.</title>
        <authorList>
            <person name="Riley R."/>
            <person name="Salamov A.A."/>
            <person name="Brown D.W."/>
            <person name="Nagy L.G."/>
            <person name="Floudas D."/>
            <person name="Held B.W."/>
            <person name="Levasseur A."/>
            <person name="Lombard V."/>
            <person name="Morin E."/>
            <person name="Otillar R."/>
            <person name="Lindquist E.A."/>
            <person name="Sun H."/>
            <person name="LaButti K.M."/>
            <person name="Schmutz J."/>
            <person name="Jabbour D."/>
            <person name="Luo H."/>
            <person name="Baker S.E."/>
            <person name="Pisabarro A.G."/>
            <person name="Walton J.D."/>
            <person name="Blanchette R.A."/>
            <person name="Henrissat B."/>
            <person name="Martin F."/>
            <person name="Cullen D."/>
            <person name="Hibbett D.S."/>
            <person name="Grigoriev I.V."/>
        </authorList>
    </citation>
    <scope>NUCLEOTIDE SEQUENCE [LARGE SCALE GENOMIC DNA]</scope>
    <source>
        <strain evidence="2">MUCL 33604</strain>
    </source>
</reference>
<gene>
    <name evidence="1" type="ORF">JAAARDRAFT_585463</name>
</gene>
<proteinExistence type="predicted"/>
<evidence type="ECO:0008006" key="3">
    <source>
        <dbReference type="Google" id="ProtNLM"/>
    </source>
</evidence>
<dbReference type="HOGENOM" id="CLU_2558605_0_0_1"/>
<organism evidence="1 2">
    <name type="scientific">Jaapia argillacea MUCL 33604</name>
    <dbReference type="NCBI Taxonomy" id="933084"/>
    <lineage>
        <taxon>Eukaryota</taxon>
        <taxon>Fungi</taxon>
        <taxon>Dikarya</taxon>
        <taxon>Basidiomycota</taxon>
        <taxon>Agaricomycotina</taxon>
        <taxon>Agaricomycetes</taxon>
        <taxon>Agaricomycetidae</taxon>
        <taxon>Jaapiales</taxon>
        <taxon>Jaapiaceae</taxon>
        <taxon>Jaapia</taxon>
    </lineage>
</organism>
<dbReference type="AlphaFoldDB" id="A0A067PHJ2"/>
<dbReference type="Proteomes" id="UP000027265">
    <property type="component" value="Unassembled WGS sequence"/>
</dbReference>
<evidence type="ECO:0000313" key="2">
    <source>
        <dbReference type="Proteomes" id="UP000027265"/>
    </source>
</evidence>
<name>A0A067PHJ2_9AGAM</name>
<protein>
    <recommendedName>
        <fullName evidence="3">C2 domain-containing protein</fullName>
    </recommendedName>
</protein>
<dbReference type="InParanoid" id="A0A067PHJ2"/>
<sequence>MMFDDRYYNVTIHDLSIEDLQLPMGSRTTGCFLSFHINGHERRVSTIKQAPNPSWDGEEWKLEVKKGESIEVIAIHKGRTRD</sequence>
<evidence type="ECO:0000313" key="1">
    <source>
        <dbReference type="EMBL" id="KDQ50462.1"/>
    </source>
</evidence>
<keyword evidence="2" id="KW-1185">Reference proteome</keyword>
<accession>A0A067PHJ2</accession>